<reference evidence="3 4" key="1">
    <citation type="submission" date="2024-10" db="EMBL/GenBank/DDBJ databases">
        <title>The Natural Products Discovery Center: Release of the First 8490 Sequenced Strains for Exploring Actinobacteria Biosynthetic Diversity.</title>
        <authorList>
            <person name="Kalkreuter E."/>
            <person name="Kautsar S.A."/>
            <person name="Yang D."/>
            <person name="Bader C.D."/>
            <person name="Teijaro C.N."/>
            <person name="Fluegel L."/>
            <person name="Davis C.M."/>
            <person name="Simpson J.R."/>
            <person name="Lauterbach L."/>
            <person name="Steele A.D."/>
            <person name="Gui C."/>
            <person name="Meng S."/>
            <person name="Li G."/>
            <person name="Viehrig K."/>
            <person name="Ye F."/>
            <person name="Su P."/>
            <person name="Kiefer A.F."/>
            <person name="Nichols A."/>
            <person name="Cepeda A.J."/>
            <person name="Yan W."/>
            <person name="Fan B."/>
            <person name="Jiang Y."/>
            <person name="Adhikari A."/>
            <person name="Zheng C.-J."/>
            <person name="Schuster L."/>
            <person name="Cowan T.M."/>
            <person name="Smanski M.J."/>
            <person name="Chevrette M.G."/>
            <person name="De Carvalho L.P.S."/>
            <person name="Shen B."/>
        </authorList>
    </citation>
    <scope>NUCLEOTIDE SEQUENCE [LARGE SCALE GENOMIC DNA]</scope>
    <source>
        <strain evidence="3 4">NPDC012605</strain>
    </source>
</reference>
<keyword evidence="4" id="KW-1185">Reference proteome</keyword>
<accession>A0ABW6Y0H9</accession>
<dbReference type="Pfam" id="PF11239">
    <property type="entry name" value="DUF3040"/>
    <property type="match status" value="1"/>
</dbReference>
<feature type="region of interest" description="Disordered" evidence="1">
    <location>
        <begin position="79"/>
        <end position="104"/>
    </location>
</feature>
<organism evidence="3 4">
    <name type="scientific">Streptomyces flavochromogenes</name>
    <dbReference type="NCBI Taxonomy" id="68199"/>
    <lineage>
        <taxon>Bacteria</taxon>
        <taxon>Bacillati</taxon>
        <taxon>Actinomycetota</taxon>
        <taxon>Actinomycetes</taxon>
        <taxon>Kitasatosporales</taxon>
        <taxon>Streptomycetaceae</taxon>
        <taxon>Streptomyces</taxon>
    </lineage>
</organism>
<dbReference type="InterPro" id="IPR021401">
    <property type="entry name" value="DUF3040"/>
</dbReference>
<keyword evidence="2" id="KW-0472">Membrane</keyword>
<evidence type="ECO:0000256" key="1">
    <source>
        <dbReference type="SAM" id="MobiDB-lite"/>
    </source>
</evidence>
<evidence type="ECO:0000313" key="4">
    <source>
        <dbReference type="Proteomes" id="UP001602370"/>
    </source>
</evidence>
<evidence type="ECO:0000256" key="2">
    <source>
        <dbReference type="SAM" id="Phobius"/>
    </source>
</evidence>
<protein>
    <submittedName>
        <fullName evidence="3">DUF3040 domain-containing protein</fullName>
    </submittedName>
</protein>
<dbReference type="Proteomes" id="UP001602370">
    <property type="component" value="Unassembled WGS sequence"/>
</dbReference>
<dbReference type="EMBL" id="JBIBDZ010000013">
    <property type="protein sequence ID" value="MFF5923253.1"/>
    <property type="molecule type" value="Genomic_DNA"/>
</dbReference>
<proteinExistence type="predicted"/>
<sequence>MSHSTDDRRVLAEMEQRLARDDPELFALFATLIQRFPPVPEETRPAARKGRRRLRRKPAVILFALIAVLGLILTALLSAPSSPPSGEDTPPGTHSGSPLTPPAR</sequence>
<evidence type="ECO:0000313" key="3">
    <source>
        <dbReference type="EMBL" id="MFF5923253.1"/>
    </source>
</evidence>
<keyword evidence="2" id="KW-1133">Transmembrane helix</keyword>
<comment type="caution">
    <text evidence="3">The sequence shown here is derived from an EMBL/GenBank/DDBJ whole genome shotgun (WGS) entry which is preliminary data.</text>
</comment>
<dbReference type="RefSeq" id="WP_051820751.1">
    <property type="nucleotide sequence ID" value="NZ_JBIBDZ010000013.1"/>
</dbReference>
<name>A0ABW6Y0H9_9ACTN</name>
<keyword evidence="2" id="KW-0812">Transmembrane</keyword>
<gene>
    <name evidence="3" type="ORF">ACFY8C_33780</name>
</gene>
<feature type="transmembrane region" description="Helical" evidence="2">
    <location>
        <begin position="59"/>
        <end position="79"/>
    </location>
</feature>